<feature type="domain" description="Autotransporter" evidence="6">
    <location>
        <begin position="395"/>
        <end position="674"/>
    </location>
</feature>
<feature type="active site" evidence="4">
    <location>
        <position position="346"/>
    </location>
</feature>
<organism evidence="7 8">
    <name type="scientific">Dyella jiangningensis</name>
    <dbReference type="NCBI Taxonomy" id="1379159"/>
    <lineage>
        <taxon>Bacteria</taxon>
        <taxon>Pseudomonadati</taxon>
        <taxon>Pseudomonadota</taxon>
        <taxon>Gammaproteobacteria</taxon>
        <taxon>Lysobacterales</taxon>
        <taxon>Rhodanobacteraceae</taxon>
        <taxon>Dyella</taxon>
    </lineage>
</organism>
<dbReference type="GO" id="GO:0006629">
    <property type="term" value="P:lipid metabolic process"/>
    <property type="evidence" value="ECO:0007669"/>
    <property type="project" value="InterPro"/>
</dbReference>
<dbReference type="PANTHER" id="PTHR45648:SF22">
    <property type="entry name" value="GDSL LIPASE_ACYLHYDROLASE FAMILY PROTEIN (AFU_ORTHOLOGUE AFUA_4G14700)"/>
    <property type="match status" value="1"/>
</dbReference>
<evidence type="ECO:0000259" key="6">
    <source>
        <dbReference type="PROSITE" id="PS51208"/>
    </source>
</evidence>
<dbReference type="InterPro" id="IPR036709">
    <property type="entry name" value="Autotransporte_beta_dom_sf"/>
</dbReference>
<dbReference type="SUPFAM" id="SSF103515">
    <property type="entry name" value="Autotransporter"/>
    <property type="match status" value="1"/>
</dbReference>
<dbReference type="InterPro" id="IPR005546">
    <property type="entry name" value="Autotransporte_beta"/>
</dbReference>
<gene>
    <name evidence="7" type="ORF">CA260_00670</name>
</gene>
<dbReference type="InterPro" id="IPR051058">
    <property type="entry name" value="GDSL_Est/Lipase"/>
</dbReference>
<dbReference type="SMART" id="SM00869">
    <property type="entry name" value="Autotransporter"/>
    <property type="match status" value="1"/>
</dbReference>
<dbReference type="EMBL" id="NFZS01000001">
    <property type="protein sequence ID" value="RAO76480.1"/>
    <property type="molecule type" value="Genomic_DNA"/>
</dbReference>
<evidence type="ECO:0000256" key="1">
    <source>
        <dbReference type="ARBA" id="ARBA00008668"/>
    </source>
</evidence>
<name>A0A328P2T9_9GAMM</name>
<keyword evidence="3" id="KW-0378">Hydrolase</keyword>
<dbReference type="InterPro" id="IPR036514">
    <property type="entry name" value="SGNH_hydro_sf"/>
</dbReference>
<evidence type="ECO:0000256" key="3">
    <source>
        <dbReference type="ARBA" id="ARBA00022801"/>
    </source>
</evidence>
<comment type="similarity">
    <text evidence="1">Belongs to the 'GDSL' lipolytic enzyme family.</text>
</comment>
<feature type="signal peptide" evidence="5">
    <location>
        <begin position="1"/>
        <end position="23"/>
    </location>
</feature>
<evidence type="ECO:0000313" key="8">
    <source>
        <dbReference type="Proteomes" id="UP000248926"/>
    </source>
</evidence>
<dbReference type="InterPro" id="IPR008265">
    <property type="entry name" value="Lipase_GDSL_AS"/>
</dbReference>
<comment type="caution">
    <text evidence="7">The sequence shown here is derived from an EMBL/GenBank/DDBJ whole genome shotgun (WGS) entry which is preliminary data.</text>
</comment>
<evidence type="ECO:0000256" key="4">
    <source>
        <dbReference type="PIRSR" id="PIRSR037375-1"/>
    </source>
</evidence>
<sequence>MPRTRLIAGAITAALIFSSSAMAANSQFSNVIAFGDSLSDAGNISLATAPSIQPPLEFTTNPGAVTVQNVASHYGYNLTASQAGGSDFAWGGAGVLTNSPGTPSAVPTLSTQVNYYLATGKVDGKALYSIWGGANDIFYAATAAGAGATAQQLIQQNVAAQIAQLQAANVPPAQIAAMTPAITQAVTAAVTQQVLAAAGVSGFMTADQAQASIAAAAQQEVKLIGQLQAAGAKNILVFNLPNIGLTPSGLEQGASAASSLTALSLVFNGQLNAGIATLGKGIIPVDTYSLLNEVVANPSLYGFTNVTNEACGVGSSSVQCGPQGSGLPYTYAAGTNQTYLFADGVHPTTGADVMLGQYVVSILSAPGYASLLAEAPLASISAQNRAIRNQMLADGQGSDTRVFANVDYGDQRFDASSGSPKTTSNNVNLTLGADVRFNENLSGGVAMNIGQHNADYQGGGGYKLQDISGLGYLTYHQGGGYIGGYLDFGQDNFSDIERRIQIGAAQRGETAKADGNHVGGGVTGGWWFDFSSLRTGPFATFEWQSIKVNGYSENGSDSTAMWFGRQQRDALISTLGWRLEGHWQAGNTMLTPYAEVAFNHDSKADPREVTAGLNGMPGTFSMVGFTPDKTWGTADLGVAAQFTQTLSGWLGYSGRFSDNSQKYNSVNVGLKYAF</sequence>
<evidence type="ECO:0000313" key="7">
    <source>
        <dbReference type="EMBL" id="RAO76480.1"/>
    </source>
</evidence>
<dbReference type="Gene3D" id="2.40.128.130">
    <property type="entry name" value="Autotransporter beta-domain"/>
    <property type="match status" value="1"/>
</dbReference>
<dbReference type="Pfam" id="PF03797">
    <property type="entry name" value="Autotransporter"/>
    <property type="match status" value="1"/>
</dbReference>
<dbReference type="RefSeq" id="WP_111980558.1">
    <property type="nucleotide sequence ID" value="NZ_NFZS01000001.1"/>
</dbReference>
<dbReference type="AlphaFoldDB" id="A0A328P2T9"/>
<dbReference type="Gene3D" id="3.40.50.1110">
    <property type="entry name" value="SGNH hydrolase"/>
    <property type="match status" value="1"/>
</dbReference>
<dbReference type="InterPro" id="IPR001087">
    <property type="entry name" value="GDSL"/>
</dbReference>
<reference evidence="7 8" key="1">
    <citation type="journal article" date="2018" name="Genet. Mol. Biol.">
        <title>The genome sequence of Dyella jiangningensis FCAV SCS01 from a lignocellulose-decomposing microbial consortium metagenome reveals potential for biotechnological applications.</title>
        <authorList>
            <person name="Desiderato J.G."/>
            <person name="Alvarenga D.O."/>
            <person name="Constancio M.T.L."/>
            <person name="Alves L.M.C."/>
            <person name="Varani A.M."/>
        </authorList>
    </citation>
    <scope>NUCLEOTIDE SEQUENCE [LARGE SCALE GENOMIC DNA]</scope>
    <source>
        <strain evidence="7 8">FCAV SCS01</strain>
    </source>
</reference>
<accession>A0A328P2T9</accession>
<protein>
    <submittedName>
        <fullName evidence="7">Autotransporter outer membrane beta-barrel domain-containing protein</fullName>
    </submittedName>
</protein>
<dbReference type="GO" id="GO:0019867">
    <property type="term" value="C:outer membrane"/>
    <property type="evidence" value="ECO:0007669"/>
    <property type="project" value="InterPro"/>
</dbReference>
<dbReference type="GO" id="GO:0016298">
    <property type="term" value="F:lipase activity"/>
    <property type="evidence" value="ECO:0007669"/>
    <property type="project" value="InterPro"/>
</dbReference>
<feature type="active site" description="Nucleophile" evidence="4">
    <location>
        <position position="37"/>
    </location>
</feature>
<dbReference type="PIRSF" id="PIRSF037375">
    <property type="entry name" value="Autotrns_EstA"/>
    <property type="match status" value="1"/>
</dbReference>
<feature type="active site" evidence="4">
    <location>
        <position position="343"/>
    </location>
</feature>
<evidence type="ECO:0000256" key="5">
    <source>
        <dbReference type="SAM" id="SignalP"/>
    </source>
</evidence>
<dbReference type="Proteomes" id="UP000248926">
    <property type="component" value="Unassembled WGS sequence"/>
</dbReference>
<dbReference type="InterPro" id="IPR006315">
    <property type="entry name" value="OM_autotransptr_brl_dom"/>
</dbReference>
<keyword evidence="2 5" id="KW-0732">Signal</keyword>
<feature type="chain" id="PRO_5016389421" evidence="5">
    <location>
        <begin position="24"/>
        <end position="674"/>
    </location>
</feature>
<dbReference type="Pfam" id="PF00657">
    <property type="entry name" value="Lipase_GDSL"/>
    <property type="match status" value="2"/>
</dbReference>
<evidence type="ECO:0000256" key="2">
    <source>
        <dbReference type="ARBA" id="ARBA00022729"/>
    </source>
</evidence>
<dbReference type="PROSITE" id="PS51208">
    <property type="entry name" value="AUTOTRANSPORTER"/>
    <property type="match status" value="1"/>
</dbReference>
<dbReference type="CDD" id="cd01847">
    <property type="entry name" value="Triacylglycerol_lipase_like"/>
    <property type="match status" value="1"/>
</dbReference>
<proteinExistence type="inferred from homology"/>
<dbReference type="OrthoDB" id="5292073at2"/>
<dbReference type="SUPFAM" id="SSF52266">
    <property type="entry name" value="SGNH hydrolase"/>
    <property type="match status" value="1"/>
</dbReference>
<keyword evidence="8" id="KW-1185">Reference proteome</keyword>
<dbReference type="PROSITE" id="PS01098">
    <property type="entry name" value="LIPASE_GDSL_SER"/>
    <property type="match status" value="1"/>
</dbReference>
<dbReference type="PANTHER" id="PTHR45648">
    <property type="entry name" value="GDSL LIPASE/ACYLHYDROLASE FAMILY PROTEIN (AFU_ORTHOLOGUE AFUA_4G14700)"/>
    <property type="match status" value="1"/>
</dbReference>
<dbReference type="NCBIfam" id="TIGR01414">
    <property type="entry name" value="autotrans_barl"/>
    <property type="match status" value="1"/>
</dbReference>
<dbReference type="InterPro" id="IPR017186">
    <property type="entry name" value="Lipase_autotranspt_EstA"/>
</dbReference>